<feature type="compositionally biased region" description="Basic and acidic residues" evidence="1">
    <location>
        <begin position="113"/>
        <end position="125"/>
    </location>
</feature>
<feature type="compositionally biased region" description="Basic and acidic residues" evidence="1">
    <location>
        <begin position="65"/>
        <end position="85"/>
    </location>
</feature>
<comment type="caution">
    <text evidence="2">The sequence shown here is derived from an EMBL/GenBank/DDBJ whole genome shotgun (WGS) entry which is preliminary data.</text>
</comment>
<evidence type="ECO:0000256" key="1">
    <source>
        <dbReference type="SAM" id="MobiDB-lite"/>
    </source>
</evidence>
<protein>
    <submittedName>
        <fullName evidence="2">Uncharacterized protein</fullName>
    </submittedName>
</protein>
<gene>
    <name evidence="2" type="ORF">RIF29_25064</name>
</gene>
<organism evidence="2 3">
    <name type="scientific">Crotalaria pallida</name>
    <name type="common">Smooth rattlebox</name>
    <name type="synonym">Crotalaria striata</name>
    <dbReference type="NCBI Taxonomy" id="3830"/>
    <lineage>
        <taxon>Eukaryota</taxon>
        <taxon>Viridiplantae</taxon>
        <taxon>Streptophyta</taxon>
        <taxon>Embryophyta</taxon>
        <taxon>Tracheophyta</taxon>
        <taxon>Spermatophyta</taxon>
        <taxon>Magnoliopsida</taxon>
        <taxon>eudicotyledons</taxon>
        <taxon>Gunneridae</taxon>
        <taxon>Pentapetalae</taxon>
        <taxon>rosids</taxon>
        <taxon>fabids</taxon>
        <taxon>Fabales</taxon>
        <taxon>Fabaceae</taxon>
        <taxon>Papilionoideae</taxon>
        <taxon>50 kb inversion clade</taxon>
        <taxon>genistoids sensu lato</taxon>
        <taxon>core genistoids</taxon>
        <taxon>Crotalarieae</taxon>
        <taxon>Crotalaria</taxon>
    </lineage>
</organism>
<reference evidence="2 3" key="1">
    <citation type="submission" date="2024-01" db="EMBL/GenBank/DDBJ databases">
        <title>The genomes of 5 underutilized Papilionoideae crops provide insights into root nodulation and disease resistanc.</title>
        <authorList>
            <person name="Yuan L."/>
        </authorList>
    </citation>
    <scope>NUCLEOTIDE SEQUENCE [LARGE SCALE GENOMIC DNA]</scope>
    <source>
        <strain evidence="2">ZHUSHIDOU_FW_LH</strain>
        <tissue evidence="2">Leaf</tissue>
    </source>
</reference>
<dbReference type="Proteomes" id="UP001372338">
    <property type="component" value="Unassembled WGS sequence"/>
</dbReference>
<name>A0AAN9ENB7_CROPI</name>
<dbReference type="AlphaFoldDB" id="A0AAN9ENB7"/>
<dbReference type="EMBL" id="JAYWIO010000005">
    <property type="protein sequence ID" value="KAK7259456.1"/>
    <property type="molecule type" value="Genomic_DNA"/>
</dbReference>
<evidence type="ECO:0000313" key="2">
    <source>
        <dbReference type="EMBL" id="KAK7259456.1"/>
    </source>
</evidence>
<feature type="compositionally biased region" description="Polar residues" evidence="1">
    <location>
        <begin position="31"/>
        <end position="42"/>
    </location>
</feature>
<keyword evidence="3" id="KW-1185">Reference proteome</keyword>
<evidence type="ECO:0000313" key="3">
    <source>
        <dbReference type="Proteomes" id="UP001372338"/>
    </source>
</evidence>
<accession>A0AAN9ENB7</accession>
<proteinExistence type="predicted"/>
<feature type="region of interest" description="Disordered" evidence="1">
    <location>
        <begin position="1"/>
        <end position="125"/>
    </location>
</feature>
<sequence length="125" mass="14546">MFAARLNSVKVDLRPRTSRVAENPEKRKQIWDSNNNTESANESHPKKPFNSAKKPFKSVNNKKSFKSDNKKPFKFDIVDDKDKKSAAPATGRERRLHAKELAEARKKKRKRHFTLEEAAEKKKKK</sequence>